<gene>
    <name evidence="1" type="ORF">BXYJ_LOCUS1910</name>
</gene>
<keyword evidence="2" id="KW-1185">Reference proteome</keyword>
<evidence type="ECO:0000313" key="2">
    <source>
        <dbReference type="Proteomes" id="UP000659654"/>
    </source>
</evidence>
<dbReference type="EMBL" id="CAJFDI010000001">
    <property type="protein sequence ID" value="CAD5210388.1"/>
    <property type="molecule type" value="Genomic_DNA"/>
</dbReference>
<dbReference type="EMBL" id="CAJFCV020000001">
    <property type="protein sequence ID" value="CAG9086306.1"/>
    <property type="molecule type" value="Genomic_DNA"/>
</dbReference>
<dbReference type="AlphaFoldDB" id="A0A811K4P6"/>
<accession>A0A811K4P6</accession>
<reference evidence="1" key="1">
    <citation type="submission" date="2020-09" db="EMBL/GenBank/DDBJ databases">
        <authorList>
            <person name="Kikuchi T."/>
        </authorList>
    </citation>
    <scope>NUCLEOTIDE SEQUENCE</scope>
    <source>
        <strain evidence="1">Ka4C1</strain>
    </source>
</reference>
<comment type="caution">
    <text evidence="1">The sequence shown here is derived from an EMBL/GenBank/DDBJ whole genome shotgun (WGS) entry which is preliminary data.</text>
</comment>
<proteinExistence type="predicted"/>
<evidence type="ECO:0000313" key="1">
    <source>
        <dbReference type="EMBL" id="CAD5210388.1"/>
    </source>
</evidence>
<dbReference type="Proteomes" id="UP000659654">
    <property type="component" value="Unassembled WGS sequence"/>
</dbReference>
<organism evidence="1 2">
    <name type="scientific">Bursaphelenchus xylophilus</name>
    <name type="common">Pinewood nematode worm</name>
    <name type="synonym">Aphelenchoides xylophilus</name>
    <dbReference type="NCBI Taxonomy" id="6326"/>
    <lineage>
        <taxon>Eukaryota</taxon>
        <taxon>Metazoa</taxon>
        <taxon>Ecdysozoa</taxon>
        <taxon>Nematoda</taxon>
        <taxon>Chromadorea</taxon>
        <taxon>Rhabditida</taxon>
        <taxon>Tylenchina</taxon>
        <taxon>Tylenchomorpha</taxon>
        <taxon>Aphelenchoidea</taxon>
        <taxon>Aphelenchoididae</taxon>
        <taxon>Bursaphelenchus</taxon>
    </lineage>
</organism>
<protein>
    <submittedName>
        <fullName evidence="1">(pine wood nematode) hypothetical protein</fullName>
    </submittedName>
</protein>
<name>A0A811K4P6_BURXY</name>
<dbReference type="Proteomes" id="UP000582659">
    <property type="component" value="Unassembled WGS sequence"/>
</dbReference>
<sequence length="214" mass="24829">MNVRLIWDATLTAQPATIYWATARSNVITVTKCSTERLNVLAFPLICSTNICMGCWFPMHSLACDYCYQCQSRIVCAGCNEPYEECDKKVRCSWCSFDYHVLCEDLSGPDGKCQQCKNEPQDGYVRANAYVLYEGLQVRKFQERLFFERNQIKKKFALKRIPKSRYDRRNYSLHRLKMLQVSTIPEDILEKLCQAESFLGKSCFTTTGMKPRIT</sequence>